<feature type="domain" description="Acyl-CoA thioesterase 2 C-terminal" evidence="4">
    <location>
        <begin position="184"/>
        <end position="298"/>
    </location>
</feature>
<name>A0ABP8WV20_9PSEU</name>
<dbReference type="Pfam" id="PF02551">
    <property type="entry name" value="Acyl_CoA_thio"/>
    <property type="match status" value="1"/>
</dbReference>
<evidence type="ECO:0000313" key="7">
    <source>
        <dbReference type="Proteomes" id="UP001500325"/>
    </source>
</evidence>
<dbReference type="Pfam" id="PF13622">
    <property type="entry name" value="4HBT_3"/>
    <property type="match status" value="1"/>
</dbReference>
<reference evidence="7" key="1">
    <citation type="journal article" date="2019" name="Int. J. Syst. Evol. Microbiol.">
        <title>The Global Catalogue of Microorganisms (GCM) 10K type strain sequencing project: providing services to taxonomists for standard genome sequencing and annotation.</title>
        <authorList>
            <consortium name="The Broad Institute Genomics Platform"/>
            <consortium name="The Broad Institute Genome Sequencing Center for Infectious Disease"/>
            <person name="Wu L."/>
            <person name="Ma J."/>
        </authorList>
    </citation>
    <scope>NUCLEOTIDE SEQUENCE [LARGE SCALE GENOMIC DNA]</scope>
    <source>
        <strain evidence="7">JCM 18055</strain>
    </source>
</reference>
<evidence type="ECO:0000256" key="3">
    <source>
        <dbReference type="SAM" id="MobiDB-lite"/>
    </source>
</evidence>
<dbReference type="RefSeq" id="WP_345381871.1">
    <property type="nucleotide sequence ID" value="NZ_BAABIC010000012.1"/>
</dbReference>
<accession>A0ABP8WV20</accession>
<feature type="domain" description="Acyl-CoA thioesterase-like N-terminal HotDog" evidence="5">
    <location>
        <begin position="50"/>
        <end position="123"/>
    </location>
</feature>
<dbReference type="InterPro" id="IPR029069">
    <property type="entry name" value="HotDog_dom_sf"/>
</dbReference>
<evidence type="ECO:0000256" key="2">
    <source>
        <dbReference type="ARBA" id="ARBA00022801"/>
    </source>
</evidence>
<dbReference type="Gene3D" id="2.40.160.210">
    <property type="entry name" value="Acyl-CoA thioesterase, double hotdog domain"/>
    <property type="match status" value="1"/>
</dbReference>
<comment type="similarity">
    <text evidence="1">Belongs to the C/M/P thioester hydrolase family.</text>
</comment>
<gene>
    <name evidence="6" type="ORF">GCM10023215_37440</name>
</gene>
<feature type="region of interest" description="Disordered" evidence="3">
    <location>
        <begin position="1"/>
        <end position="25"/>
    </location>
</feature>
<dbReference type="InterPro" id="IPR049449">
    <property type="entry name" value="TesB_ACOT8-like_N"/>
</dbReference>
<dbReference type="Proteomes" id="UP001500325">
    <property type="component" value="Unassembled WGS sequence"/>
</dbReference>
<protein>
    <submittedName>
        <fullName evidence="6">Acyl-CoA thioesterase II</fullName>
    </submittedName>
</protein>
<dbReference type="InterPro" id="IPR003703">
    <property type="entry name" value="Acyl_CoA_thio"/>
</dbReference>
<dbReference type="PANTHER" id="PTHR11066">
    <property type="entry name" value="ACYL-COA THIOESTERASE"/>
    <property type="match status" value="1"/>
</dbReference>
<dbReference type="CDD" id="cd03445">
    <property type="entry name" value="Thioesterase_II_repeat2"/>
    <property type="match status" value="1"/>
</dbReference>
<proteinExistence type="inferred from homology"/>
<organism evidence="6 7">
    <name type="scientific">Pseudonocardia yuanmonensis</name>
    <dbReference type="NCBI Taxonomy" id="1095914"/>
    <lineage>
        <taxon>Bacteria</taxon>
        <taxon>Bacillati</taxon>
        <taxon>Actinomycetota</taxon>
        <taxon>Actinomycetes</taxon>
        <taxon>Pseudonocardiales</taxon>
        <taxon>Pseudonocardiaceae</taxon>
        <taxon>Pseudonocardia</taxon>
    </lineage>
</organism>
<evidence type="ECO:0000259" key="4">
    <source>
        <dbReference type="Pfam" id="PF02551"/>
    </source>
</evidence>
<evidence type="ECO:0000256" key="1">
    <source>
        <dbReference type="ARBA" id="ARBA00006538"/>
    </source>
</evidence>
<keyword evidence="7" id="KW-1185">Reference proteome</keyword>
<dbReference type="EMBL" id="BAABIC010000012">
    <property type="protein sequence ID" value="GAA4695993.1"/>
    <property type="molecule type" value="Genomic_DNA"/>
</dbReference>
<evidence type="ECO:0000313" key="6">
    <source>
        <dbReference type="EMBL" id="GAA4695993.1"/>
    </source>
</evidence>
<keyword evidence="2" id="KW-0378">Hydrolase</keyword>
<dbReference type="InterPro" id="IPR042171">
    <property type="entry name" value="Acyl-CoA_hotdog"/>
</dbReference>
<dbReference type="CDD" id="cd03444">
    <property type="entry name" value="Thioesterase_II_repeat1"/>
    <property type="match status" value="1"/>
</dbReference>
<dbReference type="SUPFAM" id="SSF54637">
    <property type="entry name" value="Thioesterase/thiol ester dehydrase-isomerase"/>
    <property type="match status" value="2"/>
</dbReference>
<comment type="caution">
    <text evidence="6">The sequence shown here is derived from an EMBL/GenBank/DDBJ whole genome shotgun (WGS) entry which is preliminary data.</text>
</comment>
<dbReference type="PANTHER" id="PTHR11066:SF34">
    <property type="entry name" value="ACYL-COENZYME A THIOESTERASE 8"/>
    <property type="match status" value="1"/>
</dbReference>
<dbReference type="InterPro" id="IPR025652">
    <property type="entry name" value="TesB_C"/>
</dbReference>
<evidence type="ECO:0000259" key="5">
    <source>
        <dbReference type="Pfam" id="PF13622"/>
    </source>
</evidence>
<sequence length="306" mass="32978">MTELDTASGDTGSRATAPGPTGVETLLDVRPAGPHCYAAPGQEGLVERGFGGIVVGRALRAAGSSVGHGRPVHSIHGHFLRPADASAPTRFHVTPVRDGATVSVRQVVAEQRGKEIFLLTASFEVPQEGWAHQVPRLGSAATDPVDLPTPLEQVAGADATVRGWWTRLARLHPVDLRFEGELPRSAAHRGEPAPPHHRFWVRTREPLPADPLLHHCVVAYASDMMLLSTALAPHATMFGAPEVTAASLDHAVWFHGAVRADEWLCYEQESSWAADGRALCHGRFFERSGRLVATVTQEAMVRRRAG</sequence>